<dbReference type="Gene3D" id="1.10.287.70">
    <property type="match status" value="1"/>
</dbReference>
<dbReference type="InterPro" id="IPR013833">
    <property type="entry name" value="Cyt_c_oxidase_su3_a-hlx"/>
</dbReference>
<feature type="transmembrane region" description="Helical" evidence="11">
    <location>
        <begin position="157"/>
        <end position="176"/>
    </location>
</feature>
<feature type="domain" description="Heme-copper oxidase subunit III family profile" evidence="12">
    <location>
        <begin position="4"/>
        <end position="291"/>
    </location>
</feature>
<evidence type="ECO:0000313" key="13">
    <source>
        <dbReference type="EMBL" id="OGI48773.1"/>
    </source>
</evidence>
<feature type="transmembrane region" description="Helical" evidence="11">
    <location>
        <begin position="41"/>
        <end position="61"/>
    </location>
</feature>
<feature type="transmembrane region" description="Helical" evidence="11">
    <location>
        <begin position="271"/>
        <end position="290"/>
    </location>
</feature>
<dbReference type="GO" id="GO:0019646">
    <property type="term" value="P:aerobic electron transport chain"/>
    <property type="evidence" value="ECO:0007669"/>
    <property type="project" value="InterPro"/>
</dbReference>
<sequence>MSAADGGYYVPKPTSWPFLVAGGLCVAALGAVLALNGLKPGTWIAAFGAAVLAVFVFRWFARVIGEAEAGVYTPQAERAFRWAMAGFLLTQVALFAVLFAALLYARRYALPWIAANELLWPGFDAVWPSAGPNGPVALEPGMLPGPNQFAPLAVGDIPALNTLILFASGILATWAYRGLLRENRAQLLTGLFLTIACGLGFLALQAYSHVLAYAEFALTLKTGIYGATFFALTGFHALQALIAVIALAVALTRAFKGQFQADRRFGLEAAVWYWHFVDAAWLFLFVFVYWL</sequence>
<dbReference type="GO" id="GO:0004129">
    <property type="term" value="F:cytochrome-c oxidase activity"/>
    <property type="evidence" value="ECO:0007669"/>
    <property type="project" value="UniProtKB-EC"/>
</dbReference>
<evidence type="ECO:0000256" key="7">
    <source>
        <dbReference type="ARBA" id="ARBA00023136"/>
    </source>
</evidence>
<reference evidence="13 14" key="1">
    <citation type="journal article" date="2016" name="Nat. Commun.">
        <title>Thousands of microbial genomes shed light on interconnected biogeochemical processes in an aquifer system.</title>
        <authorList>
            <person name="Anantharaman K."/>
            <person name="Brown C.T."/>
            <person name="Hug L.A."/>
            <person name="Sharon I."/>
            <person name="Castelle C.J."/>
            <person name="Probst A.J."/>
            <person name="Thomas B.C."/>
            <person name="Singh A."/>
            <person name="Wilkins M.J."/>
            <person name="Karaoz U."/>
            <person name="Brodie E.L."/>
            <person name="Williams K.H."/>
            <person name="Hubbard S.S."/>
            <person name="Banfield J.F."/>
        </authorList>
    </citation>
    <scope>NUCLEOTIDE SEQUENCE [LARGE SCALE GENOMIC DNA]</scope>
</reference>
<dbReference type="STRING" id="1817760.A2151_00280"/>
<evidence type="ECO:0000256" key="6">
    <source>
        <dbReference type="ARBA" id="ARBA00022989"/>
    </source>
</evidence>
<feature type="transmembrane region" description="Helical" evidence="11">
    <location>
        <begin position="16"/>
        <end position="35"/>
    </location>
</feature>
<evidence type="ECO:0000256" key="1">
    <source>
        <dbReference type="ARBA" id="ARBA00004141"/>
    </source>
</evidence>
<evidence type="ECO:0000256" key="8">
    <source>
        <dbReference type="ARBA" id="ARBA00031400"/>
    </source>
</evidence>
<comment type="caution">
    <text evidence="13">The sequence shown here is derived from an EMBL/GenBank/DDBJ whole genome shotgun (WGS) entry which is preliminary data.</text>
</comment>
<dbReference type="PANTHER" id="PTHR11403:SF7">
    <property type="entry name" value="CYTOCHROME C OXIDASE SUBUNIT 3"/>
    <property type="match status" value="1"/>
</dbReference>
<dbReference type="InterPro" id="IPR000298">
    <property type="entry name" value="Cyt_c_oxidase-like_su3"/>
</dbReference>
<comment type="similarity">
    <text evidence="2 10">Belongs to the cytochrome c oxidase subunit 3 family.</text>
</comment>
<dbReference type="Pfam" id="PF00510">
    <property type="entry name" value="COX3"/>
    <property type="match status" value="2"/>
</dbReference>
<dbReference type="Proteomes" id="UP000178885">
    <property type="component" value="Unassembled WGS sequence"/>
</dbReference>
<keyword evidence="7 11" id="KW-0472">Membrane</keyword>
<evidence type="ECO:0000256" key="9">
    <source>
        <dbReference type="ARBA" id="ARBA00031625"/>
    </source>
</evidence>
<evidence type="ECO:0000256" key="2">
    <source>
        <dbReference type="ARBA" id="ARBA00010581"/>
    </source>
</evidence>
<evidence type="ECO:0000256" key="10">
    <source>
        <dbReference type="RuleBase" id="RU003376"/>
    </source>
</evidence>
<organism evidence="13 14">
    <name type="scientific">Candidatus Muproteobacteria bacterium RBG_16_65_34</name>
    <dbReference type="NCBI Taxonomy" id="1817760"/>
    <lineage>
        <taxon>Bacteria</taxon>
        <taxon>Pseudomonadati</taxon>
        <taxon>Pseudomonadota</taxon>
        <taxon>Candidatus Muproteobacteria</taxon>
    </lineage>
</organism>
<evidence type="ECO:0000259" key="12">
    <source>
        <dbReference type="PROSITE" id="PS50253"/>
    </source>
</evidence>
<keyword evidence="4 10" id="KW-0812">Transmembrane</keyword>
<dbReference type="InterPro" id="IPR024791">
    <property type="entry name" value="Cyt_c/ubiquinol_Oxase_su3"/>
</dbReference>
<dbReference type="EC" id="7.1.1.9" evidence="3"/>
<dbReference type="PANTHER" id="PTHR11403">
    <property type="entry name" value="CYTOCHROME C OXIDASE SUBUNIT III"/>
    <property type="match status" value="1"/>
</dbReference>
<feature type="transmembrane region" description="Helical" evidence="11">
    <location>
        <begin position="82"/>
        <end position="105"/>
    </location>
</feature>
<accession>A0A1F6TUG1</accession>
<evidence type="ECO:0000256" key="3">
    <source>
        <dbReference type="ARBA" id="ARBA00012949"/>
    </source>
</evidence>
<dbReference type="Gene3D" id="1.20.120.80">
    <property type="entry name" value="Cytochrome c oxidase, subunit III, four-helix bundle"/>
    <property type="match status" value="1"/>
</dbReference>
<feature type="transmembrane region" description="Helical" evidence="11">
    <location>
        <begin position="227"/>
        <end position="251"/>
    </location>
</feature>
<evidence type="ECO:0000256" key="5">
    <source>
        <dbReference type="ARBA" id="ARBA00022967"/>
    </source>
</evidence>
<comment type="subcellular location">
    <subcellularLocation>
        <location evidence="10">Cell membrane</location>
        <topology evidence="10">Multi-pass membrane protein</topology>
    </subcellularLocation>
    <subcellularLocation>
        <location evidence="1">Membrane</location>
        <topology evidence="1">Multi-pass membrane protein</topology>
    </subcellularLocation>
</comment>
<feature type="transmembrane region" description="Helical" evidence="11">
    <location>
        <begin position="188"/>
        <end position="207"/>
    </location>
</feature>
<dbReference type="GO" id="GO:0005886">
    <property type="term" value="C:plasma membrane"/>
    <property type="evidence" value="ECO:0007669"/>
    <property type="project" value="UniProtKB-SubCell"/>
</dbReference>
<name>A0A1F6TUG1_9PROT</name>
<dbReference type="InterPro" id="IPR033945">
    <property type="entry name" value="Cyt_c_oxase_su3_dom"/>
</dbReference>
<gene>
    <name evidence="13" type="ORF">A2151_00280</name>
</gene>
<evidence type="ECO:0000256" key="4">
    <source>
        <dbReference type="ARBA" id="ARBA00022692"/>
    </source>
</evidence>
<dbReference type="AlphaFoldDB" id="A0A1F6TUG1"/>
<proteinExistence type="inferred from homology"/>
<keyword evidence="5" id="KW-1278">Translocase</keyword>
<evidence type="ECO:0000313" key="14">
    <source>
        <dbReference type="Proteomes" id="UP000178885"/>
    </source>
</evidence>
<dbReference type="PROSITE" id="PS50253">
    <property type="entry name" value="COX3"/>
    <property type="match status" value="1"/>
</dbReference>
<evidence type="ECO:0000256" key="11">
    <source>
        <dbReference type="SAM" id="Phobius"/>
    </source>
</evidence>
<dbReference type="InterPro" id="IPR035973">
    <property type="entry name" value="Cyt_c_oxidase_su3-like_sf"/>
</dbReference>
<dbReference type="CDD" id="cd01665">
    <property type="entry name" value="Cyt_c_Oxidase_III"/>
    <property type="match status" value="1"/>
</dbReference>
<protein>
    <recommendedName>
        <fullName evidence="3">cytochrome-c oxidase</fullName>
        <ecNumber evidence="3">7.1.1.9</ecNumber>
    </recommendedName>
    <alternativeName>
        <fullName evidence="8">Cytochrome aa3 subunit 3</fullName>
    </alternativeName>
    <alternativeName>
        <fullName evidence="9">Cytochrome c oxidase polypeptide III</fullName>
    </alternativeName>
</protein>
<dbReference type="SUPFAM" id="SSF81452">
    <property type="entry name" value="Cytochrome c oxidase subunit III-like"/>
    <property type="match status" value="1"/>
</dbReference>
<keyword evidence="6 11" id="KW-1133">Transmembrane helix</keyword>
<dbReference type="EMBL" id="MFSU01000019">
    <property type="protein sequence ID" value="OGI48773.1"/>
    <property type="molecule type" value="Genomic_DNA"/>
</dbReference>